<dbReference type="Gene3D" id="3.30.70.100">
    <property type="match status" value="1"/>
</dbReference>
<keyword evidence="12" id="KW-1185">Reference proteome</keyword>
<comment type="subcellular location">
    <subcellularLocation>
        <location evidence="7">Cell inner membrane</location>
        <topology evidence="7">Multi-pass membrane protein</topology>
    </subcellularLocation>
    <subcellularLocation>
        <location evidence="1">Cell membrane</location>
        <topology evidence="1">Multi-pass membrane protein</topology>
    </subcellularLocation>
</comment>
<comment type="similarity">
    <text evidence="2 7">Belongs to the MscS (TC 1.A.23) family.</text>
</comment>
<evidence type="ECO:0000256" key="5">
    <source>
        <dbReference type="ARBA" id="ARBA00022989"/>
    </source>
</evidence>
<dbReference type="GO" id="GO:0008381">
    <property type="term" value="F:mechanosensitive monoatomic ion channel activity"/>
    <property type="evidence" value="ECO:0007669"/>
    <property type="project" value="InterPro"/>
</dbReference>
<dbReference type="STRING" id="267850.ADINL_3093"/>
<evidence type="ECO:0000256" key="1">
    <source>
        <dbReference type="ARBA" id="ARBA00004651"/>
    </source>
</evidence>
<dbReference type="InterPro" id="IPR011066">
    <property type="entry name" value="MscS_channel_C_sf"/>
</dbReference>
<evidence type="ECO:0000259" key="8">
    <source>
        <dbReference type="Pfam" id="PF00924"/>
    </source>
</evidence>
<dbReference type="Pfam" id="PF21088">
    <property type="entry name" value="MS_channel_1st"/>
    <property type="match status" value="1"/>
</dbReference>
<feature type="transmembrane region" description="Helical" evidence="7">
    <location>
        <begin position="92"/>
        <end position="110"/>
    </location>
</feature>
<dbReference type="OrthoDB" id="9809206at2"/>
<keyword evidence="7" id="KW-0997">Cell inner membrane</keyword>
<evidence type="ECO:0000256" key="4">
    <source>
        <dbReference type="ARBA" id="ARBA00022692"/>
    </source>
</evidence>
<evidence type="ECO:0000313" key="12">
    <source>
        <dbReference type="Proteomes" id="UP000027318"/>
    </source>
</evidence>
<reference evidence="11 12" key="1">
    <citation type="journal article" date="2005" name="Int. J. Syst. Evol. Microbiol.">
        <title>Nitrincola lacisaponensis gen. nov., sp. nov., a novel alkaliphilic bacterium isolated from an alkaline, saline lake.</title>
        <authorList>
            <person name="Dimitriu P.A."/>
            <person name="Shukla S.K."/>
            <person name="Conradt J."/>
            <person name="Marquez M.C."/>
            <person name="Ventosa A."/>
            <person name="Maglia A."/>
            <person name="Peyton B.M."/>
            <person name="Pinkart H.C."/>
            <person name="Mormile M.R."/>
        </authorList>
    </citation>
    <scope>NUCLEOTIDE SEQUENCE [LARGE SCALE GENOMIC DNA]</scope>
    <source>
        <strain evidence="11 12">4CA</strain>
    </source>
</reference>
<protein>
    <recommendedName>
        <fullName evidence="7">Small-conductance mechanosensitive channel</fullName>
    </recommendedName>
</protein>
<keyword evidence="7" id="KW-0813">Transport</keyword>
<feature type="transmembrane region" description="Helical" evidence="7">
    <location>
        <begin position="64"/>
        <end position="86"/>
    </location>
</feature>
<evidence type="ECO:0000256" key="2">
    <source>
        <dbReference type="ARBA" id="ARBA00008017"/>
    </source>
</evidence>
<dbReference type="PANTHER" id="PTHR30221:SF1">
    <property type="entry name" value="SMALL-CONDUCTANCE MECHANOSENSITIVE CHANNEL"/>
    <property type="match status" value="1"/>
</dbReference>
<feature type="domain" description="Mechanosensitive ion channel transmembrane helices 2/3" evidence="10">
    <location>
        <begin position="71"/>
        <end position="111"/>
    </location>
</feature>
<feature type="domain" description="Mechanosensitive ion channel MscS C-terminal" evidence="9">
    <location>
        <begin position="185"/>
        <end position="267"/>
    </location>
</feature>
<dbReference type="InterPro" id="IPR023408">
    <property type="entry name" value="MscS_beta-dom_sf"/>
</dbReference>
<feature type="transmembrane region" description="Helical" evidence="7">
    <location>
        <begin position="23"/>
        <end position="44"/>
    </location>
</feature>
<evidence type="ECO:0000313" key="11">
    <source>
        <dbReference type="EMBL" id="KDE38638.1"/>
    </source>
</evidence>
<dbReference type="Pfam" id="PF21082">
    <property type="entry name" value="MS_channel_3rd"/>
    <property type="match status" value="1"/>
</dbReference>
<keyword evidence="7" id="KW-0407">Ion channel</keyword>
<feature type="domain" description="Mechanosensitive ion channel MscS" evidence="8">
    <location>
        <begin position="113"/>
        <end position="179"/>
    </location>
</feature>
<dbReference type="InterPro" id="IPR045275">
    <property type="entry name" value="MscS_archaea/bacteria_type"/>
</dbReference>
<dbReference type="PATRIC" id="fig|267850.7.peg.3044"/>
<keyword evidence="4 7" id="KW-0812">Transmembrane</keyword>
<dbReference type="RefSeq" id="WP_036550070.1">
    <property type="nucleotide sequence ID" value="NZ_JMSZ01000042.1"/>
</dbReference>
<comment type="caution">
    <text evidence="11">The sequence shown here is derived from an EMBL/GenBank/DDBJ whole genome shotgun (WGS) entry which is preliminary data.</text>
</comment>
<dbReference type="EMBL" id="JMSZ01000042">
    <property type="protein sequence ID" value="KDE38638.1"/>
    <property type="molecule type" value="Genomic_DNA"/>
</dbReference>
<comment type="subunit">
    <text evidence="7">Homoheptamer.</text>
</comment>
<dbReference type="InterPro" id="IPR011014">
    <property type="entry name" value="MscS_channel_TM-2"/>
</dbReference>
<dbReference type="InterPro" id="IPR049278">
    <property type="entry name" value="MS_channel_C"/>
</dbReference>
<dbReference type="Gene3D" id="1.10.287.1260">
    <property type="match status" value="1"/>
</dbReference>
<sequence>MDENLTQLGNDVGGWITNNQELIISYAVNLTAALLIILVGSMVIRLATNSLNRLLKARKVDPTIANFATSLIKYALLAFVVIAALGRVGVQTASFVAIVGAAGLAIGLALQGSLSNFAAGVLLIGFRPFKAGDFIEAAGTAGVVESVQIFTTVLKTGDNRIIVVPNSNILGGNIINYSKEERRRIDLVIGVSYDADLQKTKQVLQQIIEQDERILTEPGCTIAVNELGASSVDFIVRPWVNTADFWAVRWDLLEKIKQALDANDIGIPYPQMDVHLIREEKSA</sequence>
<keyword evidence="7" id="KW-0406">Ion transport</keyword>
<accession>A0A063XWQ4</accession>
<dbReference type="AlphaFoldDB" id="A0A063XWQ4"/>
<dbReference type="InterPro" id="IPR010920">
    <property type="entry name" value="LSM_dom_sf"/>
</dbReference>
<organism evidence="11 12">
    <name type="scientific">Nitrincola lacisaponensis</name>
    <dbReference type="NCBI Taxonomy" id="267850"/>
    <lineage>
        <taxon>Bacteria</taxon>
        <taxon>Pseudomonadati</taxon>
        <taxon>Pseudomonadota</taxon>
        <taxon>Gammaproteobacteria</taxon>
        <taxon>Oceanospirillales</taxon>
        <taxon>Oceanospirillaceae</taxon>
        <taxon>Nitrincola</taxon>
    </lineage>
</organism>
<dbReference type="InterPro" id="IPR049142">
    <property type="entry name" value="MS_channel_1st"/>
</dbReference>
<keyword evidence="3" id="KW-1003">Cell membrane</keyword>
<dbReference type="SUPFAM" id="SSF50182">
    <property type="entry name" value="Sm-like ribonucleoproteins"/>
    <property type="match status" value="1"/>
</dbReference>
<evidence type="ECO:0000256" key="3">
    <source>
        <dbReference type="ARBA" id="ARBA00022475"/>
    </source>
</evidence>
<keyword evidence="5 7" id="KW-1133">Transmembrane helix</keyword>
<dbReference type="NCBIfam" id="NF007662">
    <property type="entry name" value="PRK10334.1"/>
    <property type="match status" value="1"/>
</dbReference>
<dbReference type="SUPFAM" id="SSF82861">
    <property type="entry name" value="Mechanosensitive channel protein MscS (YggB), transmembrane region"/>
    <property type="match status" value="1"/>
</dbReference>
<evidence type="ECO:0000256" key="7">
    <source>
        <dbReference type="RuleBase" id="RU369025"/>
    </source>
</evidence>
<dbReference type="SUPFAM" id="SSF82689">
    <property type="entry name" value="Mechanosensitive channel protein MscS (YggB), C-terminal domain"/>
    <property type="match status" value="1"/>
</dbReference>
<dbReference type="Pfam" id="PF00924">
    <property type="entry name" value="MS_channel_2nd"/>
    <property type="match status" value="1"/>
</dbReference>
<dbReference type="Proteomes" id="UP000027318">
    <property type="component" value="Unassembled WGS sequence"/>
</dbReference>
<evidence type="ECO:0000259" key="10">
    <source>
        <dbReference type="Pfam" id="PF21088"/>
    </source>
</evidence>
<comment type="caution">
    <text evidence="7">Lacks conserved residue(s) required for the propagation of feature annotation.</text>
</comment>
<dbReference type="PANTHER" id="PTHR30221">
    <property type="entry name" value="SMALL-CONDUCTANCE MECHANOSENSITIVE CHANNEL"/>
    <property type="match status" value="1"/>
</dbReference>
<dbReference type="InterPro" id="IPR006685">
    <property type="entry name" value="MscS_channel_2nd"/>
</dbReference>
<name>A0A063XWQ4_9GAMM</name>
<keyword evidence="6 7" id="KW-0472">Membrane</keyword>
<dbReference type="Gene3D" id="2.30.30.60">
    <property type="match status" value="1"/>
</dbReference>
<proteinExistence type="inferred from homology"/>
<evidence type="ECO:0000259" key="9">
    <source>
        <dbReference type="Pfam" id="PF21082"/>
    </source>
</evidence>
<dbReference type="Pfam" id="PF05552">
    <property type="entry name" value="MS_channel_1st_1"/>
    <property type="match status" value="1"/>
</dbReference>
<dbReference type="GO" id="GO:0005886">
    <property type="term" value="C:plasma membrane"/>
    <property type="evidence" value="ECO:0007669"/>
    <property type="project" value="UniProtKB-SubCell"/>
</dbReference>
<dbReference type="InterPro" id="IPR008910">
    <property type="entry name" value="MSC_TM_helix"/>
</dbReference>
<comment type="function">
    <text evidence="7">Mechanosensitive channel that participates in the regulation of osmotic pressure changes within the cell, opening in response to stretch forces in the membrane lipid bilayer, without the need for other proteins. Contributes to normal resistance to hypoosmotic shock. Forms an ion channel of 1.0 nanosiemens conductance with a slight preference for anions.</text>
</comment>
<evidence type="ECO:0000256" key="6">
    <source>
        <dbReference type="ARBA" id="ARBA00023136"/>
    </source>
</evidence>
<gene>
    <name evidence="11" type="ORF">ADINL_3093</name>
</gene>